<dbReference type="PRINTS" id="PR00364">
    <property type="entry name" value="DISEASERSIST"/>
</dbReference>
<dbReference type="InterPro" id="IPR011009">
    <property type="entry name" value="Kinase-like_dom_sf"/>
</dbReference>
<dbReference type="InterPro" id="IPR027417">
    <property type="entry name" value="P-loop_NTPase"/>
</dbReference>
<dbReference type="Gene3D" id="1.10.10.10">
    <property type="entry name" value="Winged helix-like DNA-binding domain superfamily/Winged helix DNA-binding domain"/>
    <property type="match status" value="1"/>
</dbReference>
<evidence type="ECO:0000256" key="5">
    <source>
        <dbReference type="ARBA" id="ARBA00022679"/>
    </source>
</evidence>
<comment type="caution">
    <text evidence="18">The sequence shown here is derived from an EMBL/GenBank/DDBJ whole genome shotgun (WGS) entry which is preliminary data.</text>
</comment>
<protein>
    <recommendedName>
        <fullName evidence="3">mitogen-activated protein kinase kinase kinase</fullName>
        <ecNumber evidence="3">2.7.11.25</ecNumber>
    </recommendedName>
</protein>
<name>A0AAD4JGK1_PERFH</name>
<dbReference type="PANTHER" id="PTHR48016:SF29">
    <property type="entry name" value="MITOGEN-ACTIVATED PROTEIN KINASE KINASE KINASE 1-RELATED"/>
    <property type="match status" value="1"/>
</dbReference>
<dbReference type="InterPro" id="IPR002182">
    <property type="entry name" value="NB-ARC"/>
</dbReference>
<dbReference type="Gene3D" id="3.80.10.10">
    <property type="entry name" value="Ribonuclease Inhibitor"/>
    <property type="match status" value="2"/>
</dbReference>
<dbReference type="SUPFAM" id="SSF52058">
    <property type="entry name" value="L domain-like"/>
    <property type="match status" value="1"/>
</dbReference>
<dbReference type="Gene3D" id="1.10.510.10">
    <property type="entry name" value="Transferase(Phosphotransferase) domain 1"/>
    <property type="match status" value="1"/>
</dbReference>
<dbReference type="Gene3D" id="3.30.200.20">
    <property type="entry name" value="Phosphorylase Kinase, domain 1"/>
    <property type="match status" value="1"/>
</dbReference>
<keyword evidence="10 15" id="KW-0067">ATP-binding</keyword>
<evidence type="ECO:0000256" key="12">
    <source>
        <dbReference type="ARBA" id="ARBA00023136"/>
    </source>
</evidence>
<dbReference type="InterPro" id="IPR056789">
    <property type="entry name" value="LRR_R13L1-DRL21"/>
</dbReference>
<dbReference type="InterPro" id="IPR050538">
    <property type="entry name" value="MAP_kinase_kinase_kinase"/>
</dbReference>
<evidence type="ECO:0000256" key="2">
    <source>
        <dbReference type="ARBA" id="ARBA00008894"/>
    </source>
</evidence>
<feature type="compositionally biased region" description="Pro residues" evidence="16">
    <location>
        <begin position="60"/>
        <end position="72"/>
    </location>
</feature>
<evidence type="ECO:0000256" key="9">
    <source>
        <dbReference type="ARBA" id="ARBA00022821"/>
    </source>
</evidence>
<dbReference type="EC" id="2.7.11.25" evidence="3"/>
<dbReference type="GO" id="GO:0006952">
    <property type="term" value="P:defense response"/>
    <property type="evidence" value="ECO:0007669"/>
    <property type="project" value="UniProtKB-KW"/>
</dbReference>
<dbReference type="PROSITE" id="PS00108">
    <property type="entry name" value="PROTEIN_KINASE_ST"/>
    <property type="match status" value="1"/>
</dbReference>
<keyword evidence="11" id="KW-1133">Transmembrane helix</keyword>
<dbReference type="InterPro" id="IPR008271">
    <property type="entry name" value="Ser/Thr_kinase_AS"/>
</dbReference>
<dbReference type="InterPro" id="IPR000719">
    <property type="entry name" value="Prot_kinase_dom"/>
</dbReference>
<evidence type="ECO:0000256" key="10">
    <source>
        <dbReference type="ARBA" id="ARBA00022840"/>
    </source>
</evidence>
<keyword evidence="6" id="KW-0812">Transmembrane</keyword>
<evidence type="ECO:0000256" key="3">
    <source>
        <dbReference type="ARBA" id="ARBA00012406"/>
    </source>
</evidence>
<feature type="region of interest" description="Disordered" evidence="16">
    <location>
        <begin position="1"/>
        <end position="80"/>
    </location>
</feature>
<comment type="catalytic activity">
    <reaction evidence="14">
        <text>L-seryl-[protein] + ATP = O-phospho-L-seryl-[protein] + ADP + H(+)</text>
        <dbReference type="Rhea" id="RHEA:17989"/>
        <dbReference type="Rhea" id="RHEA-COMP:9863"/>
        <dbReference type="Rhea" id="RHEA-COMP:11604"/>
        <dbReference type="ChEBI" id="CHEBI:15378"/>
        <dbReference type="ChEBI" id="CHEBI:29999"/>
        <dbReference type="ChEBI" id="CHEBI:30616"/>
        <dbReference type="ChEBI" id="CHEBI:83421"/>
        <dbReference type="ChEBI" id="CHEBI:456216"/>
        <dbReference type="EC" id="2.7.11.25"/>
    </reaction>
</comment>
<dbReference type="GO" id="GO:0005737">
    <property type="term" value="C:cytoplasm"/>
    <property type="evidence" value="ECO:0007669"/>
    <property type="project" value="TreeGrafter"/>
</dbReference>
<evidence type="ECO:0000256" key="7">
    <source>
        <dbReference type="ARBA" id="ARBA00022741"/>
    </source>
</evidence>
<dbReference type="PROSITE" id="PS00107">
    <property type="entry name" value="PROTEIN_KINASE_ATP"/>
    <property type="match status" value="1"/>
</dbReference>
<dbReference type="InterPro" id="IPR032675">
    <property type="entry name" value="LRR_dom_sf"/>
</dbReference>
<proteinExistence type="inferred from homology"/>
<dbReference type="InterPro" id="IPR017441">
    <property type="entry name" value="Protein_kinase_ATP_BS"/>
</dbReference>
<comment type="catalytic activity">
    <reaction evidence="13">
        <text>L-threonyl-[protein] + ATP = O-phospho-L-threonyl-[protein] + ADP + H(+)</text>
        <dbReference type="Rhea" id="RHEA:46608"/>
        <dbReference type="Rhea" id="RHEA-COMP:11060"/>
        <dbReference type="Rhea" id="RHEA-COMP:11605"/>
        <dbReference type="ChEBI" id="CHEBI:15378"/>
        <dbReference type="ChEBI" id="CHEBI:30013"/>
        <dbReference type="ChEBI" id="CHEBI:30616"/>
        <dbReference type="ChEBI" id="CHEBI:61977"/>
        <dbReference type="ChEBI" id="CHEBI:456216"/>
        <dbReference type="EC" id="2.7.11.25"/>
    </reaction>
</comment>
<feature type="domain" description="Protein kinase" evidence="17">
    <location>
        <begin position="1129"/>
        <end position="1384"/>
    </location>
</feature>
<keyword evidence="8 18" id="KW-0418">Kinase</keyword>
<evidence type="ECO:0000256" key="15">
    <source>
        <dbReference type="PROSITE-ProRule" id="PRU10141"/>
    </source>
</evidence>
<evidence type="ECO:0000256" key="13">
    <source>
        <dbReference type="ARBA" id="ARBA00047559"/>
    </source>
</evidence>
<evidence type="ECO:0000256" key="14">
    <source>
        <dbReference type="ARBA" id="ARBA00048329"/>
    </source>
</evidence>
<dbReference type="SUPFAM" id="SSF52047">
    <property type="entry name" value="RNI-like"/>
    <property type="match status" value="1"/>
</dbReference>
<keyword evidence="12" id="KW-0472">Membrane</keyword>
<comment type="similarity">
    <text evidence="2">Belongs to the disease resistance NB-LRR family.</text>
</comment>
<keyword evidence="19" id="KW-1185">Reference proteome</keyword>
<dbReference type="Pfam" id="PF23559">
    <property type="entry name" value="WHD_DRP"/>
    <property type="match status" value="1"/>
</dbReference>
<dbReference type="GO" id="GO:0043531">
    <property type="term" value="F:ADP binding"/>
    <property type="evidence" value="ECO:0007669"/>
    <property type="project" value="InterPro"/>
</dbReference>
<dbReference type="Proteomes" id="UP001190926">
    <property type="component" value="Unassembled WGS sequence"/>
</dbReference>
<gene>
    <name evidence="18" type="ORF">C2S53_012665</name>
</gene>
<dbReference type="PANTHER" id="PTHR48016">
    <property type="entry name" value="MAP KINASE KINASE KINASE SSK2-RELATED-RELATED"/>
    <property type="match status" value="1"/>
</dbReference>
<sequence>MSTKNYDSWEKPLTVRAPSTKEEPLYSFGSDAGGGGDRPSPRKKILGPRPTPLRLTGKPPTVPSPHRPPPPSDAVEERETVTDSEFDNYTSSFTGDFLDVVDVELDTIIPESSFLHLLREICEAFNRKESAIDYDSLLPKIFDEREPYDSVLQSEVEVKHLSILEVEEIFGRKHEKQKLLSELMVRENNKGIQLSAIPILGACGIGKTALAKLVYEDEVVKENFELRVWVKVDGQEFNLHRAAEEIIKSTTGMSCSVDDLDVLDEMVRDTLHSYKCLIVFDEVVSMQNDSWIHIMQFWFNVVGLGSKILITTTSKDVAHLVANQSFELSQLSTYAGWVMCTYLALDSGDSIEDMPISMAKRLAALCRGNPLLLKLVGSLMKYDYMISNAISSLDFMENILVSSFDESVVVLMCVWAIPPHLRQCLAYCALFRKGCALNKEKIIDMWMAHGLVKPSLGNNYLHGIGESYFHQLLSRSFLTDITYSQYGNITEFRLPGLIHKIMHSLAIIFWKGKVGVIGSISEDAGQLSIVSLLEEKINPDLLQMLILSPSTYSGGSLDHSFLELKDLQSLDLSCSGIRNFPDDICALTELRYLNLSYTLIESLPSSIMNLSQLQTLDLSCSYHFKVLPKGICSLTKMSHLDLSLCDSLSYLPSGISSLTSLSSMPLFVLGKDHDNACLGDLRLLNQLRGRLEIRNLENAKEISEARDAMLHKKNLQYLKLSWNQSSDDCLKLLELLQPNPHLKVLEITGYSGVRFPWWISSINSLTKISITDCGCKELPPLGQLPFLKELQLKGMVNIEIIDDEFYGDGLTDVFPSLGQLGLYDMPKLLVWLGAGRASRSVFRRLRTLTVEECPHLRILPTLPTLPDLIVSDSNHRILSSLTSFSSLSSLLIKDMELRMSCFGLNRLTSLKKLILFNIRDIDSSYIYMRELPALRHLGILHCHQLRDIILHDFIPLQKLHIVDCCNLARILFVPEVTTLIELVVEDCPKLYFSSISIGCLYPPRKLILRSSDHFIMDAEDLKEFELEYLSISGCPQLEKQLGMEPSLISHIPCVILGNHEDGKDFEYALLSASSESKRDPQKKSMFKDTGRKLTKVDENKDLYLISSWNSDDDSSPTTAEIFRPFILEWQKGELLGQGSFGNVYEGITVDGFFFAVKEVSLLDQGDNEKQHIVQLRQEIELLSQFAHKNLVQYYGSQMDESHLYIFLELVTRGSILSLYQKYVLTDSVVSSYTRQILHGLKYLHDRNVVHRDIKCANVLIDANGLVKLADFGLTKAMHWLTINLNDVKGTAFWMAPEVVRRQRRMLGLGADIWSLGCTVLEMLTRRFPYSNLEYNQALFRIGRGDRPDIPDSISSNARDFILDCLQFDPSLRPTAAQLLDHPFVNRFSENYS</sequence>
<dbReference type="SMART" id="SM00220">
    <property type="entry name" value="S_TKc"/>
    <property type="match status" value="1"/>
</dbReference>
<dbReference type="Pfam" id="PF00931">
    <property type="entry name" value="NB-ARC"/>
    <property type="match status" value="1"/>
</dbReference>
<keyword evidence="7 15" id="KW-0547">Nucleotide-binding</keyword>
<keyword evidence="4" id="KW-0723">Serine/threonine-protein kinase</keyword>
<evidence type="ECO:0000313" key="19">
    <source>
        <dbReference type="Proteomes" id="UP001190926"/>
    </source>
</evidence>
<dbReference type="Pfam" id="PF25019">
    <property type="entry name" value="LRR_R13L1-DRL21"/>
    <property type="match status" value="1"/>
</dbReference>
<dbReference type="SUPFAM" id="SSF52540">
    <property type="entry name" value="P-loop containing nucleoside triphosphate hydrolases"/>
    <property type="match status" value="1"/>
</dbReference>
<keyword evidence="5" id="KW-0808">Transferase</keyword>
<dbReference type="GO" id="GO:1902065">
    <property type="term" value="P:response to L-glutamate"/>
    <property type="evidence" value="ECO:0007669"/>
    <property type="project" value="UniProtKB-ARBA"/>
</dbReference>
<organism evidence="18 19">
    <name type="scientific">Perilla frutescens var. hirtella</name>
    <name type="common">Perilla citriodora</name>
    <name type="synonym">Perilla setoyensis</name>
    <dbReference type="NCBI Taxonomy" id="608512"/>
    <lineage>
        <taxon>Eukaryota</taxon>
        <taxon>Viridiplantae</taxon>
        <taxon>Streptophyta</taxon>
        <taxon>Embryophyta</taxon>
        <taxon>Tracheophyta</taxon>
        <taxon>Spermatophyta</taxon>
        <taxon>Magnoliopsida</taxon>
        <taxon>eudicotyledons</taxon>
        <taxon>Gunneridae</taxon>
        <taxon>Pentapetalae</taxon>
        <taxon>asterids</taxon>
        <taxon>lamiids</taxon>
        <taxon>Lamiales</taxon>
        <taxon>Lamiaceae</taxon>
        <taxon>Nepetoideae</taxon>
        <taxon>Elsholtzieae</taxon>
        <taxon>Perilla</taxon>
    </lineage>
</organism>
<evidence type="ECO:0000256" key="1">
    <source>
        <dbReference type="ARBA" id="ARBA00006529"/>
    </source>
</evidence>
<evidence type="ECO:0000256" key="8">
    <source>
        <dbReference type="ARBA" id="ARBA00022777"/>
    </source>
</evidence>
<dbReference type="PROSITE" id="PS50011">
    <property type="entry name" value="PROTEIN_KINASE_DOM"/>
    <property type="match status" value="1"/>
</dbReference>
<feature type="binding site" evidence="15">
    <location>
        <position position="1157"/>
    </location>
    <ligand>
        <name>ATP</name>
        <dbReference type="ChEBI" id="CHEBI:30616"/>
    </ligand>
</feature>
<comment type="similarity">
    <text evidence="1">Belongs to the protein kinase superfamily. STE Ser/Thr protein kinase family. MAP kinase kinase kinase subfamily.</text>
</comment>
<evidence type="ECO:0000256" key="16">
    <source>
        <dbReference type="SAM" id="MobiDB-lite"/>
    </source>
</evidence>
<dbReference type="EMBL" id="SDAM02000058">
    <property type="protein sequence ID" value="KAH6833443.1"/>
    <property type="molecule type" value="Genomic_DNA"/>
</dbReference>
<dbReference type="SUPFAM" id="SSF56112">
    <property type="entry name" value="Protein kinase-like (PK-like)"/>
    <property type="match status" value="1"/>
</dbReference>
<reference evidence="18 19" key="1">
    <citation type="journal article" date="2021" name="Nat. Commun.">
        <title>Incipient diploidization of the medicinal plant Perilla within 10,000 years.</title>
        <authorList>
            <person name="Zhang Y."/>
            <person name="Shen Q."/>
            <person name="Leng L."/>
            <person name="Zhang D."/>
            <person name="Chen S."/>
            <person name="Shi Y."/>
            <person name="Ning Z."/>
            <person name="Chen S."/>
        </authorList>
    </citation>
    <scope>NUCLEOTIDE SEQUENCE [LARGE SCALE GENOMIC DNA]</scope>
    <source>
        <strain evidence="19">cv. PC099</strain>
    </source>
</reference>
<dbReference type="GO" id="GO:0005524">
    <property type="term" value="F:ATP binding"/>
    <property type="evidence" value="ECO:0007669"/>
    <property type="project" value="UniProtKB-UniRule"/>
</dbReference>
<dbReference type="FunFam" id="1.10.510.10:FF:000359">
    <property type="entry name" value="Mitogen-activated protein kinase 1, putative, expressed"/>
    <property type="match status" value="1"/>
</dbReference>
<dbReference type="Pfam" id="PF00069">
    <property type="entry name" value="Pkinase"/>
    <property type="match status" value="1"/>
</dbReference>
<evidence type="ECO:0000256" key="6">
    <source>
        <dbReference type="ARBA" id="ARBA00022692"/>
    </source>
</evidence>
<evidence type="ECO:0000256" key="4">
    <source>
        <dbReference type="ARBA" id="ARBA00022527"/>
    </source>
</evidence>
<dbReference type="InterPro" id="IPR036388">
    <property type="entry name" value="WH-like_DNA-bd_sf"/>
</dbReference>
<dbReference type="Gene3D" id="3.40.50.300">
    <property type="entry name" value="P-loop containing nucleotide triphosphate hydrolases"/>
    <property type="match status" value="1"/>
</dbReference>
<dbReference type="GO" id="GO:0004709">
    <property type="term" value="F:MAP kinase kinase kinase activity"/>
    <property type="evidence" value="ECO:0007669"/>
    <property type="project" value="UniProtKB-EC"/>
</dbReference>
<keyword evidence="9" id="KW-0611">Plant defense</keyword>
<dbReference type="InterPro" id="IPR058922">
    <property type="entry name" value="WHD_DRP"/>
</dbReference>
<accession>A0AAD4JGK1</accession>
<evidence type="ECO:0000259" key="17">
    <source>
        <dbReference type="PROSITE" id="PS50011"/>
    </source>
</evidence>
<evidence type="ECO:0000313" key="18">
    <source>
        <dbReference type="EMBL" id="KAH6833443.1"/>
    </source>
</evidence>
<evidence type="ECO:0000256" key="11">
    <source>
        <dbReference type="ARBA" id="ARBA00022989"/>
    </source>
</evidence>